<comment type="catalytic activity">
    <reaction evidence="4">
        <text>a long-chain fatty acyl-CoA + 2 NADPH + 2 H(+) = a long-chain primary fatty alcohol + 2 NADP(+) + CoA</text>
        <dbReference type="Rhea" id="RHEA:52716"/>
        <dbReference type="ChEBI" id="CHEBI:15378"/>
        <dbReference type="ChEBI" id="CHEBI:57287"/>
        <dbReference type="ChEBI" id="CHEBI:57783"/>
        <dbReference type="ChEBI" id="CHEBI:58349"/>
        <dbReference type="ChEBI" id="CHEBI:77396"/>
        <dbReference type="ChEBI" id="CHEBI:83139"/>
        <dbReference type="EC" id="1.2.1.84"/>
    </reaction>
</comment>
<evidence type="ECO:0000256" key="1">
    <source>
        <dbReference type="ARBA" id="ARBA00005928"/>
    </source>
</evidence>
<evidence type="ECO:0000256" key="4">
    <source>
        <dbReference type="RuleBase" id="RU363097"/>
    </source>
</evidence>
<dbReference type="InterPro" id="IPR033640">
    <property type="entry name" value="FAR_C"/>
</dbReference>
<dbReference type="PANTHER" id="PTHR11011">
    <property type="entry name" value="MALE STERILITY PROTEIN 2-RELATED"/>
    <property type="match status" value="1"/>
</dbReference>
<dbReference type="SUPFAM" id="SSF51735">
    <property type="entry name" value="NAD(P)-binding Rossmann-fold domains"/>
    <property type="match status" value="1"/>
</dbReference>
<comment type="similarity">
    <text evidence="1 4">Belongs to the fatty acyl-CoA reductase family.</text>
</comment>
<evidence type="ECO:0000313" key="8">
    <source>
        <dbReference type="Proteomes" id="UP000447434"/>
    </source>
</evidence>
<dbReference type="InterPro" id="IPR013120">
    <property type="entry name" value="FAR_NAD-bd"/>
</dbReference>
<dbReference type="AlphaFoldDB" id="A0A6A4N6H1"/>
<keyword evidence="3 4" id="KW-0443">Lipid metabolism</keyword>
<dbReference type="GO" id="GO:0102965">
    <property type="term" value="F:alcohol-forming long-chain fatty acyl-CoA reductase activity"/>
    <property type="evidence" value="ECO:0007669"/>
    <property type="project" value="UniProtKB-EC"/>
</dbReference>
<evidence type="ECO:0000259" key="5">
    <source>
        <dbReference type="Pfam" id="PF03015"/>
    </source>
</evidence>
<feature type="domain" description="Thioester reductase (TE)" evidence="6">
    <location>
        <begin position="20"/>
        <end position="322"/>
    </location>
</feature>
<dbReference type="EMBL" id="WOCE01000024">
    <property type="protein sequence ID" value="KAE9585812.1"/>
    <property type="molecule type" value="Genomic_DNA"/>
</dbReference>
<name>A0A6A4N6H1_LUPAL</name>
<dbReference type="InterPro" id="IPR036291">
    <property type="entry name" value="NAD(P)-bd_dom_sf"/>
</dbReference>
<dbReference type="Proteomes" id="UP000447434">
    <property type="component" value="Chromosome 24"/>
</dbReference>
<comment type="caution">
    <text evidence="7">The sequence shown here is derived from an EMBL/GenBank/DDBJ whole genome shotgun (WGS) entry which is preliminary data.</text>
</comment>
<dbReference type="GO" id="GO:0080019">
    <property type="term" value="F:alcohol-forming very long-chain fatty acyl-CoA reductase activity"/>
    <property type="evidence" value="ECO:0007669"/>
    <property type="project" value="InterPro"/>
</dbReference>
<dbReference type="Gene3D" id="3.40.50.720">
    <property type="entry name" value="NAD(P)-binding Rossmann-like Domain"/>
    <property type="match status" value="1"/>
</dbReference>
<evidence type="ECO:0000313" key="7">
    <source>
        <dbReference type="EMBL" id="KAE9585812.1"/>
    </source>
</evidence>
<dbReference type="CDD" id="cd05236">
    <property type="entry name" value="FAR-N_SDR_e"/>
    <property type="match status" value="1"/>
</dbReference>
<dbReference type="InterPro" id="IPR026055">
    <property type="entry name" value="FAR"/>
</dbReference>
<protein>
    <recommendedName>
        <fullName evidence="4">Fatty acyl-CoA reductase</fullName>
        <ecNumber evidence="4">1.2.1.84</ecNumber>
    </recommendedName>
</protein>
<reference evidence="8" key="1">
    <citation type="journal article" date="2020" name="Nat. Commun.">
        <title>Genome sequence of the cluster root forming white lupin.</title>
        <authorList>
            <person name="Hufnagel B."/>
            <person name="Marques A."/>
            <person name="Soriano A."/>
            <person name="Marques L."/>
            <person name="Divol F."/>
            <person name="Doumas P."/>
            <person name="Sallet E."/>
            <person name="Mancinotti D."/>
            <person name="Carrere S."/>
            <person name="Marande W."/>
            <person name="Arribat S."/>
            <person name="Keller J."/>
            <person name="Huneau C."/>
            <person name="Blein T."/>
            <person name="Aime D."/>
            <person name="Laguerre M."/>
            <person name="Taylor J."/>
            <person name="Schubert V."/>
            <person name="Nelson M."/>
            <person name="Geu-Flores F."/>
            <person name="Crespi M."/>
            <person name="Gallardo-Guerrero K."/>
            <person name="Delaux P.-M."/>
            <person name="Salse J."/>
            <person name="Berges H."/>
            <person name="Guyot R."/>
            <person name="Gouzy J."/>
            <person name="Peret B."/>
        </authorList>
    </citation>
    <scope>NUCLEOTIDE SEQUENCE [LARGE SCALE GENOMIC DNA]</scope>
    <source>
        <strain evidence="8">cv. Amiga</strain>
    </source>
</reference>
<keyword evidence="4" id="KW-0521">NADP</keyword>
<dbReference type="GO" id="GO:0010345">
    <property type="term" value="P:suberin biosynthetic process"/>
    <property type="evidence" value="ECO:0007669"/>
    <property type="project" value="TreeGrafter"/>
</dbReference>
<dbReference type="EC" id="1.2.1.84" evidence="4"/>
<keyword evidence="2 4" id="KW-0444">Lipid biosynthesis</keyword>
<dbReference type="CDD" id="cd09071">
    <property type="entry name" value="FAR_C"/>
    <property type="match status" value="1"/>
</dbReference>
<dbReference type="Pfam" id="PF03015">
    <property type="entry name" value="Sterile"/>
    <property type="match status" value="1"/>
</dbReference>
<organism evidence="7 8">
    <name type="scientific">Lupinus albus</name>
    <name type="common">White lupine</name>
    <name type="synonym">Lupinus termis</name>
    <dbReference type="NCBI Taxonomy" id="3870"/>
    <lineage>
        <taxon>Eukaryota</taxon>
        <taxon>Viridiplantae</taxon>
        <taxon>Streptophyta</taxon>
        <taxon>Embryophyta</taxon>
        <taxon>Tracheophyta</taxon>
        <taxon>Spermatophyta</taxon>
        <taxon>Magnoliopsida</taxon>
        <taxon>eudicotyledons</taxon>
        <taxon>Gunneridae</taxon>
        <taxon>Pentapetalae</taxon>
        <taxon>rosids</taxon>
        <taxon>fabids</taxon>
        <taxon>Fabales</taxon>
        <taxon>Fabaceae</taxon>
        <taxon>Papilionoideae</taxon>
        <taxon>50 kb inversion clade</taxon>
        <taxon>genistoids sensu lato</taxon>
        <taxon>core genistoids</taxon>
        <taxon>Genisteae</taxon>
        <taxon>Lupinus</taxon>
    </lineage>
</organism>
<dbReference type="GO" id="GO:0035336">
    <property type="term" value="P:long-chain fatty-acyl-CoA metabolic process"/>
    <property type="evidence" value="ECO:0007669"/>
    <property type="project" value="TreeGrafter"/>
</dbReference>
<comment type="function">
    <text evidence="4">Catalyzes the reduction of fatty acyl-CoA to fatty alcohols.</text>
</comment>
<evidence type="ECO:0000256" key="2">
    <source>
        <dbReference type="ARBA" id="ARBA00022516"/>
    </source>
</evidence>
<evidence type="ECO:0000256" key="3">
    <source>
        <dbReference type="ARBA" id="ARBA00023098"/>
    </source>
</evidence>
<keyword evidence="8" id="KW-1185">Reference proteome</keyword>
<proteinExistence type="inferred from homology"/>
<accession>A0A6A4N6H1</accession>
<gene>
    <name evidence="7" type="ORF">Lalb_Chr24g0395291</name>
</gene>
<dbReference type="PANTHER" id="PTHR11011:SF84">
    <property type="entry name" value="ACYL-COA REDUCTASE-LIKE PROTEIN, PUTATIVE-RELATED"/>
    <property type="match status" value="1"/>
</dbReference>
<dbReference type="Pfam" id="PF07993">
    <property type="entry name" value="NAD_binding_4"/>
    <property type="match status" value="1"/>
</dbReference>
<sequence>MPMMELRNVSDFLRGKTILVTGATGFLAKVFVEKILRVQPDIKKLYLLVRASDSYLATQRLHDEVFKKDLFRVVQDKWGADFSSFISNKVVAVAGDVSRDMFGLIDVKLSEEMLKEINIIVNSAATTNLDERFDVAMDTNTMGAFNLLNFAKRCRNIEIILHVSTAYVCGPGEGLVGEEPIQMGQTLNKSPILLDINLEKQLIKDKLSELRAQNANEETITKTMKMFGMIRANLHGWQDTYSFTKAMGEMIMGNMKDNIDLIITRPTMIVGTHSEPFPGWIEDVRTIDFLIAAYCKGTLTSFVGHSEIVLDTIPVDMVVNSMIIALLAHSKNLFKNWIYHSASSLRNPFKFSDLQDIMYSYFTKNPWVDQYGKRVVVTQKLTLYSTSTDELRLNKGSKLERISDLYKPYFLFQGIFDDQNAEKLRIATKGVPGMNEEFNFDPKAINWKDYMMNIHFPGLVKYSIRSNI</sequence>
<keyword evidence="4" id="KW-0560">Oxidoreductase</keyword>
<dbReference type="OrthoDB" id="429813at2759"/>
<feature type="domain" description="Fatty acyl-CoA reductase C-terminal" evidence="5">
    <location>
        <begin position="395"/>
        <end position="464"/>
    </location>
</feature>
<evidence type="ECO:0000259" key="6">
    <source>
        <dbReference type="Pfam" id="PF07993"/>
    </source>
</evidence>